<gene>
    <name evidence="1" type="ORF">SAMN05443144_101233</name>
</gene>
<reference evidence="1 2" key="1">
    <citation type="submission" date="2016-11" db="EMBL/GenBank/DDBJ databases">
        <authorList>
            <person name="Jaros S."/>
            <person name="Januszkiewicz K."/>
            <person name="Wedrychowicz H."/>
        </authorList>
    </citation>
    <scope>NUCLEOTIDE SEQUENCE [LARGE SCALE GENOMIC DNA]</scope>
    <source>
        <strain evidence="1 2">DSM 21986</strain>
    </source>
</reference>
<sequence>MSIFDAKKIAPACNVLRTLPINGVEGKQKRAGRSG</sequence>
<name>A0A1M4T872_9BACT</name>
<dbReference type="AlphaFoldDB" id="A0A1M4T872"/>
<organism evidence="1 2">
    <name type="scientific">Fodinibius roseus</name>
    <dbReference type="NCBI Taxonomy" id="1194090"/>
    <lineage>
        <taxon>Bacteria</taxon>
        <taxon>Pseudomonadati</taxon>
        <taxon>Balneolota</taxon>
        <taxon>Balneolia</taxon>
        <taxon>Balneolales</taxon>
        <taxon>Balneolaceae</taxon>
        <taxon>Fodinibius</taxon>
    </lineage>
</organism>
<evidence type="ECO:0000313" key="2">
    <source>
        <dbReference type="Proteomes" id="UP000184041"/>
    </source>
</evidence>
<evidence type="ECO:0000313" key="1">
    <source>
        <dbReference type="EMBL" id="SHE40625.1"/>
    </source>
</evidence>
<protein>
    <submittedName>
        <fullName evidence="1">Uncharacterized protein</fullName>
    </submittedName>
</protein>
<dbReference type="Proteomes" id="UP000184041">
    <property type="component" value="Unassembled WGS sequence"/>
</dbReference>
<keyword evidence="2" id="KW-1185">Reference proteome</keyword>
<proteinExistence type="predicted"/>
<dbReference type="EMBL" id="FQUS01000001">
    <property type="protein sequence ID" value="SHE40625.1"/>
    <property type="molecule type" value="Genomic_DNA"/>
</dbReference>
<accession>A0A1M4T872</accession>